<dbReference type="PROSITE" id="PS50887">
    <property type="entry name" value="GGDEF"/>
    <property type="match status" value="1"/>
</dbReference>
<feature type="transmembrane region" description="Helical" evidence="2">
    <location>
        <begin position="163"/>
        <end position="186"/>
    </location>
</feature>
<dbReference type="STRING" id="115783.SAMN02745119_02331"/>
<evidence type="ECO:0000256" key="1">
    <source>
        <dbReference type="ARBA" id="ARBA00051114"/>
    </source>
</evidence>
<dbReference type="Gene3D" id="3.30.70.270">
    <property type="match status" value="1"/>
</dbReference>
<evidence type="ECO:0000259" key="4">
    <source>
        <dbReference type="PROSITE" id="PS50887"/>
    </source>
</evidence>
<dbReference type="InterPro" id="IPR052155">
    <property type="entry name" value="Biofilm_reg_signaling"/>
</dbReference>
<dbReference type="PANTHER" id="PTHR44757:SF2">
    <property type="entry name" value="BIOFILM ARCHITECTURE MAINTENANCE PROTEIN MBAA"/>
    <property type="match status" value="1"/>
</dbReference>
<dbReference type="PROSITE" id="PS50883">
    <property type="entry name" value="EAL"/>
    <property type="match status" value="1"/>
</dbReference>
<reference evidence="6" key="1">
    <citation type="submission" date="2017-02" db="EMBL/GenBank/DDBJ databases">
        <authorList>
            <person name="Varghese N."/>
            <person name="Submissions S."/>
        </authorList>
    </citation>
    <scope>NUCLEOTIDE SEQUENCE [LARGE SCALE GENOMIC DNA]</scope>
    <source>
        <strain evidence="6">ATCC BAA-34</strain>
    </source>
</reference>
<dbReference type="InterPro" id="IPR035965">
    <property type="entry name" value="PAS-like_dom_sf"/>
</dbReference>
<accession>A0A1T4QCL3</accession>
<dbReference type="Pfam" id="PF00990">
    <property type="entry name" value="GGDEF"/>
    <property type="match status" value="1"/>
</dbReference>
<name>A0A1T4QCL3_9BACT</name>
<feature type="transmembrane region" description="Helical" evidence="2">
    <location>
        <begin position="206"/>
        <end position="225"/>
    </location>
</feature>
<dbReference type="InterPro" id="IPR001633">
    <property type="entry name" value="EAL_dom"/>
</dbReference>
<keyword evidence="2" id="KW-0472">Membrane</keyword>
<evidence type="ECO:0000256" key="2">
    <source>
        <dbReference type="SAM" id="Phobius"/>
    </source>
</evidence>
<dbReference type="CDD" id="cd01949">
    <property type="entry name" value="GGDEF"/>
    <property type="match status" value="1"/>
</dbReference>
<organism evidence="5 6">
    <name type="scientific">Trichlorobacter thiogenes</name>
    <dbReference type="NCBI Taxonomy" id="115783"/>
    <lineage>
        <taxon>Bacteria</taxon>
        <taxon>Pseudomonadati</taxon>
        <taxon>Thermodesulfobacteriota</taxon>
        <taxon>Desulfuromonadia</taxon>
        <taxon>Geobacterales</taxon>
        <taxon>Geobacteraceae</taxon>
        <taxon>Trichlorobacter</taxon>
    </lineage>
</organism>
<keyword evidence="6" id="KW-1185">Reference proteome</keyword>
<dbReference type="SMART" id="SM00267">
    <property type="entry name" value="GGDEF"/>
    <property type="match status" value="1"/>
</dbReference>
<evidence type="ECO:0000313" key="6">
    <source>
        <dbReference type="Proteomes" id="UP000190102"/>
    </source>
</evidence>
<dbReference type="Pfam" id="PF00563">
    <property type="entry name" value="EAL"/>
    <property type="match status" value="1"/>
</dbReference>
<feature type="domain" description="EAL" evidence="3">
    <location>
        <begin position="537"/>
        <end position="791"/>
    </location>
</feature>
<dbReference type="InterPro" id="IPR000160">
    <property type="entry name" value="GGDEF_dom"/>
</dbReference>
<protein>
    <submittedName>
        <fullName evidence="5">PAS domain S-box-containing protein/diguanylate cyclase (GGDEF) domain-containing protein</fullName>
    </submittedName>
</protein>
<dbReference type="AlphaFoldDB" id="A0A1T4QCL3"/>
<comment type="catalytic activity">
    <reaction evidence="1">
        <text>3',3'-c-di-GMP + H2O = 5'-phosphoguanylyl(3'-&gt;5')guanosine + H(+)</text>
        <dbReference type="Rhea" id="RHEA:24902"/>
        <dbReference type="ChEBI" id="CHEBI:15377"/>
        <dbReference type="ChEBI" id="CHEBI:15378"/>
        <dbReference type="ChEBI" id="CHEBI:58754"/>
        <dbReference type="ChEBI" id="CHEBI:58805"/>
        <dbReference type="EC" id="3.1.4.52"/>
    </reaction>
    <physiologicalReaction direction="left-to-right" evidence="1">
        <dbReference type="Rhea" id="RHEA:24903"/>
    </physiologicalReaction>
</comment>
<dbReference type="CDD" id="cd01948">
    <property type="entry name" value="EAL"/>
    <property type="match status" value="1"/>
</dbReference>
<dbReference type="SUPFAM" id="SSF141868">
    <property type="entry name" value="EAL domain-like"/>
    <property type="match status" value="1"/>
</dbReference>
<feature type="domain" description="GGDEF" evidence="4">
    <location>
        <begin position="395"/>
        <end position="528"/>
    </location>
</feature>
<dbReference type="NCBIfam" id="TIGR00229">
    <property type="entry name" value="sensory_box"/>
    <property type="match status" value="1"/>
</dbReference>
<dbReference type="SUPFAM" id="SSF55785">
    <property type="entry name" value="PYP-like sensor domain (PAS domain)"/>
    <property type="match status" value="1"/>
</dbReference>
<dbReference type="SMART" id="SM00052">
    <property type="entry name" value="EAL"/>
    <property type="match status" value="1"/>
</dbReference>
<dbReference type="InterPro" id="IPR029787">
    <property type="entry name" value="Nucleotide_cyclase"/>
</dbReference>
<keyword evidence="2" id="KW-1133">Transmembrane helix</keyword>
<dbReference type="InterPro" id="IPR035919">
    <property type="entry name" value="EAL_sf"/>
</dbReference>
<dbReference type="SUPFAM" id="SSF55073">
    <property type="entry name" value="Nucleotide cyclase"/>
    <property type="match status" value="1"/>
</dbReference>
<evidence type="ECO:0000259" key="3">
    <source>
        <dbReference type="PROSITE" id="PS50883"/>
    </source>
</evidence>
<dbReference type="Gene3D" id="3.30.450.20">
    <property type="entry name" value="PAS domain"/>
    <property type="match status" value="1"/>
</dbReference>
<dbReference type="RefSeq" id="WP_078790599.1">
    <property type="nucleotide sequence ID" value="NZ_FUWR01000013.1"/>
</dbReference>
<dbReference type="PANTHER" id="PTHR44757">
    <property type="entry name" value="DIGUANYLATE CYCLASE DGCP"/>
    <property type="match status" value="1"/>
</dbReference>
<dbReference type="Gene3D" id="3.20.20.450">
    <property type="entry name" value="EAL domain"/>
    <property type="match status" value="1"/>
</dbReference>
<evidence type="ECO:0000313" key="5">
    <source>
        <dbReference type="EMBL" id="SKA01482.1"/>
    </source>
</evidence>
<proteinExistence type="predicted"/>
<gene>
    <name evidence="5" type="ORF">SAMN02745119_02331</name>
</gene>
<dbReference type="FunFam" id="3.20.20.450:FF:000001">
    <property type="entry name" value="Cyclic di-GMP phosphodiesterase yahA"/>
    <property type="match status" value="1"/>
</dbReference>
<dbReference type="EMBL" id="FUWR01000013">
    <property type="protein sequence ID" value="SKA01482.1"/>
    <property type="molecule type" value="Genomic_DNA"/>
</dbReference>
<feature type="transmembrane region" description="Helical" evidence="2">
    <location>
        <begin position="114"/>
        <end position="133"/>
    </location>
</feature>
<sequence length="805" mass="90344">MTPESLQTNSSPPDAAWFDSLSQLIQPDARNRSIGERLVEQCVRVSLMVKLRWAMLAALFCYVLLAELLFAPDIDLPIFHLEQWSFSLKAAAIFFVIAFPLTSLPCSVWKNCRLVIYLQVLVDLLFVTAAIHWSGGVVSWLWPAYLLISLESAFLFEKKREVWGIGMIGAALYGVLLVAEQLDFIATVRMPFMEEESPSILFELLMWLWVAGVNAAVSFFGAFLMDKIRSDHQKVKQSEEALTGFITTAHDLIFCCRQDGTLLYLNQIGQDMIGPLEALSGGASLFNLTDEEGRGVLIRQFGKVIRQVDVGHFEMRLNSPVAGRTLDLEVSLSTSCNETPDQMIWGVCHDITERNLAQRELIKLAHHDVLTGLPNRILLHDRLQQARALAHRMHSRFALLFLDMDRFKIINDTLGHAVGDDLLRMIAQRLKGCFRETDTVARIGGDEFVVLMLNVADRADISSLCDNLLIELGQPFVIRNHELFVTTSGGVCTYPDDEDDVETMMQKADVAMYHAKALGRNNIQFYNDSMDQNASRRFTIANSMRRGLDRGEFRLYYQPKLDVTSDCIVATEALVRWQHPELGLLAPTEFIQLAEESGLIVDLGEWVLREACRQNMAWHQDGMQGLRVAVNLSGYQLQHSRLVETVRAILEETGLPGELLEFEITESVIMQNPDYAVEVLNEISSLGIHISIDDFGTGYSSLSHLKRFSVNTLKIDKSFVRDVESNSTDAAIASAIIAMGSSLNLKVIAEGVETKQQMDFLRENNCDQVQGFLISRPLPADQALKVLRQKCIGELVQGHAALKEI</sequence>
<feature type="transmembrane region" description="Helical" evidence="2">
    <location>
        <begin position="53"/>
        <end position="72"/>
    </location>
</feature>
<dbReference type="GO" id="GO:0071732">
    <property type="term" value="P:cellular response to nitric oxide"/>
    <property type="evidence" value="ECO:0007669"/>
    <property type="project" value="UniProtKB-ARBA"/>
</dbReference>
<dbReference type="OrthoDB" id="9777298at2"/>
<dbReference type="InterPro" id="IPR043128">
    <property type="entry name" value="Rev_trsase/Diguanyl_cyclase"/>
</dbReference>
<feature type="transmembrane region" description="Helical" evidence="2">
    <location>
        <begin position="84"/>
        <end position="102"/>
    </location>
</feature>
<dbReference type="InterPro" id="IPR000014">
    <property type="entry name" value="PAS"/>
</dbReference>
<dbReference type="NCBIfam" id="TIGR00254">
    <property type="entry name" value="GGDEF"/>
    <property type="match status" value="1"/>
</dbReference>
<dbReference type="Proteomes" id="UP000190102">
    <property type="component" value="Unassembled WGS sequence"/>
</dbReference>
<dbReference type="GO" id="GO:0071111">
    <property type="term" value="F:cyclic-guanylate-specific phosphodiesterase activity"/>
    <property type="evidence" value="ECO:0007669"/>
    <property type="project" value="UniProtKB-EC"/>
</dbReference>
<dbReference type="FunFam" id="3.30.70.270:FF:000001">
    <property type="entry name" value="Diguanylate cyclase domain protein"/>
    <property type="match status" value="1"/>
</dbReference>
<keyword evidence="2" id="KW-0812">Transmembrane</keyword>